<gene>
    <name evidence="6" type="ORF">PSTEL_15210</name>
</gene>
<dbReference type="GO" id="GO:0000976">
    <property type="term" value="F:transcription cis-regulatory region binding"/>
    <property type="evidence" value="ECO:0007669"/>
    <property type="project" value="TreeGrafter"/>
</dbReference>
<dbReference type="InterPro" id="IPR000847">
    <property type="entry name" value="LysR_HTH_N"/>
</dbReference>
<protein>
    <submittedName>
        <fullName evidence="6">Transcriptional regulator</fullName>
    </submittedName>
</protein>
<evidence type="ECO:0000313" key="6">
    <source>
        <dbReference type="EMBL" id="AIQ64231.1"/>
    </source>
</evidence>
<accession>A0A089LRQ0</accession>
<proteinExistence type="inferred from homology"/>
<evidence type="ECO:0000256" key="3">
    <source>
        <dbReference type="ARBA" id="ARBA00023125"/>
    </source>
</evidence>
<evidence type="ECO:0000259" key="5">
    <source>
        <dbReference type="PROSITE" id="PS50931"/>
    </source>
</evidence>
<dbReference type="KEGG" id="pste:PSTEL_15210"/>
<comment type="similarity">
    <text evidence="1">Belongs to the LysR transcriptional regulatory family.</text>
</comment>
<evidence type="ECO:0000256" key="2">
    <source>
        <dbReference type="ARBA" id="ARBA00023015"/>
    </source>
</evidence>
<keyword evidence="7" id="KW-1185">Reference proteome</keyword>
<sequence>MESRHLFTFLEVVEAGSFTRAAQKLDYAQSSITAQIQALEQELGQPLFDRIGKKIVLTDAGRRLLPYARQIMRMHSMAEEDLRAHSAVSGLLRIGAPESLAAFRLPGIISEYRSKFPQVEIILKPGSCWELREMSRSGEMDLSFLLQEEFSDKDLHVETLIHEEMALVAPVGHRLSNGIQVSPDDLRNETILHTETGCSYRLLFERYLNASGVYPDPKLEFWSIEAIKQCVMAGLGLSLLPLVTVRKELEEGRLARLLWDDSTHRVATQMAFHHKKWRSPALEAFLETTRKHAGLWRQDKISV</sequence>
<dbReference type="PANTHER" id="PTHR30126">
    <property type="entry name" value="HTH-TYPE TRANSCRIPTIONAL REGULATOR"/>
    <property type="match status" value="1"/>
</dbReference>
<dbReference type="Gene3D" id="1.10.10.10">
    <property type="entry name" value="Winged helix-like DNA-binding domain superfamily/Winged helix DNA-binding domain"/>
    <property type="match status" value="1"/>
</dbReference>
<evidence type="ECO:0000256" key="4">
    <source>
        <dbReference type="ARBA" id="ARBA00023163"/>
    </source>
</evidence>
<dbReference type="FunFam" id="1.10.10.10:FF:000001">
    <property type="entry name" value="LysR family transcriptional regulator"/>
    <property type="match status" value="1"/>
</dbReference>
<feature type="domain" description="HTH lysR-type" evidence="5">
    <location>
        <begin position="1"/>
        <end position="58"/>
    </location>
</feature>
<dbReference type="PROSITE" id="PS50931">
    <property type="entry name" value="HTH_LYSR"/>
    <property type="match status" value="1"/>
</dbReference>
<name>A0A089LRQ0_9BACL</name>
<dbReference type="PRINTS" id="PR00039">
    <property type="entry name" value="HTHLYSR"/>
</dbReference>
<dbReference type="Gene3D" id="3.40.190.290">
    <property type="match status" value="1"/>
</dbReference>
<dbReference type="Proteomes" id="UP000029507">
    <property type="component" value="Chromosome"/>
</dbReference>
<dbReference type="SUPFAM" id="SSF46785">
    <property type="entry name" value="Winged helix' DNA-binding domain"/>
    <property type="match status" value="1"/>
</dbReference>
<dbReference type="RefSeq" id="WP_038696353.1">
    <property type="nucleotide sequence ID" value="NZ_CP009286.1"/>
</dbReference>
<evidence type="ECO:0000256" key="1">
    <source>
        <dbReference type="ARBA" id="ARBA00009437"/>
    </source>
</evidence>
<dbReference type="STRING" id="169760.PSTEL_15210"/>
<keyword evidence="4" id="KW-0804">Transcription</keyword>
<dbReference type="PANTHER" id="PTHR30126:SF100">
    <property type="entry name" value="LYSR-FAMILY TRANSCRIPTIONAL REGULATOR"/>
    <property type="match status" value="1"/>
</dbReference>
<dbReference type="OrthoDB" id="9803735at2"/>
<dbReference type="Pfam" id="PF03466">
    <property type="entry name" value="LysR_substrate"/>
    <property type="match status" value="1"/>
</dbReference>
<dbReference type="HOGENOM" id="CLU_039613_6_1_9"/>
<dbReference type="GO" id="GO:0003700">
    <property type="term" value="F:DNA-binding transcription factor activity"/>
    <property type="evidence" value="ECO:0007669"/>
    <property type="project" value="InterPro"/>
</dbReference>
<dbReference type="SUPFAM" id="SSF53850">
    <property type="entry name" value="Periplasmic binding protein-like II"/>
    <property type="match status" value="1"/>
</dbReference>
<organism evidence="6 7">
    <name type="scientific">Paenibacillus stellifer</name>
    <dbReference type="NCBI Taxonomy" id="169760"/>
    <lineage>
        <taxon>Bacteria</taxon>
        <taxon>Bacillati</taxon>
        <taxon>Bacillota</taxon>
        <taxon>Bacilli</taxon>
        <taxon>Bacillales</taxon>
        <taxon>Paenibacillaceae</taxon>
        <taxon>Paenibacillus</taxon>
    </lineage>
</organism>
<dbReference type="InterPro" id="IPR036388">
    <property type="entry name" value="WH-like_DNA-bd_sf"/>
</dbReference>
<reference evidence="6 7" key="1">
    <citation type="submission" date="2014-08" db="EMBL/GenBank/DDBJ databases">
        <title>Comparative genomics of the Paenibacillus odorifer group.</title>
        <authorList>
            <person name="den Bakker H.C."/>
            <person name="Tsai Y.-C."/>
            <person name="Martin N."/>
            <person name="Korlach J."/>
            <person name="Wiedmann M."/>
        </authorList>
    </citation>
    <scope>NUCLEOTIDE SEQUENCE [LARGE SCALE GENOMIC DNA]</scope>
    <source>
        <strain evidence="6 7">DSM 14472</strain>
    </source>
</reference>
<dbReference type="AlphaFoldDB" id="A0A089LRQ0"/>
<dbReference type="InterPro" id="IPR036390">
    <property type="entry name" value="WH_DNA-bd_sf"/>
</dbReference>
<dbReference type="EMBL" id="CP009286">
    <property type="protein sequence ID" value="AIQ64231.1"/>
    <property type="molecule type" value="Genomic_DNA"/>
</dbReference>
<dbReference type="Pfam" id="PF00126">
    <property type="entry name" value="HTH_1"/>
    <property type="match status" value="1"/>
</dbReference>
<keyword evidence="2" id="KW-0805">Transcription regulation</keyword>
<keyword evidence="3" id="KW-0238">DNA-binding</keyword>
<dbReference type="InterPro" id="IPR005119">
    <property type="entry name" value="LysR_subst-bd"/>
</dbReference>
<dbReference type="CDD" id="cd05466">
    <property type="entry name" value="PBP2_LTTR_substrate"/>
    <property type="match status" value="1"/>
</dbReference>
<evidence type="ECO:0000313" key="7">
    <source>
        <dbReference type="Proteomes" id="UP000029507"/>
    </source>
</evidence>